<gene>
    <name evidence="3" type="ORF">RclHR1_05110005</name>
</gene>
<evidence type="ECO:0000259" key="2">
    <source>
        <dbReference type="PROSITE" id="PS50157"/>
    </source>
</evidence>
<dbReference type="PANTHER" id="PTHR46954">
    <property type="entry name" value="C2H2-TYPE DOMAIN-CONTAINING PROTEIN"/>
    <property type="match status" value="1"/>
</dbReference>
<dbReference type="GO" id="GO:0008270">
    <property type="term" value="F:zinc ion binding"/>
    <property type="evidence" value="ECO:0007669"/>
    <property type="project" value="UniProtKB-KW"/>
</dbReference>
<feature type="domain" description="C2H2-type" evidence="2">
    <location>
        <begin position="664"/>
        <end position="692"/>
    </location>
</feature>
<dbReference type="Proteomes" id="UP000247702">
    <property type="component" value="Unassembled WGS sequence"/>
</dbReference>
<keyword evidence="4" id="KW-1185">Reference proteome</keyword>
<dbReference type="STRING" id="94130.A0A2Z6S447"/>
<accession>A0A2Z6S447</accession>
<proteinExistence type="predicted"/>
<evidence type="ECO:0000313" key="4">
    <source>
        <dbReference type="Proteomes" id="UP000247702"/>
    </source>
</evidence>
<evidence type="ECO:0000313" key="3">
    <source>
        <dbReference type="EMBL" id="GBC03422.1"/>
    </source>
</evidence>
<dbReference type="AlphaFoldDB" id="A0A2Z6S447"/>
<reference evidence="3 4" key="1">
    <citation type="submission" date="2017-11" db="EMBL/GenBank/DDBJ databases">
        <title>The genome of Rhizophagus clarus HR1 reveals common genetic basis of auxotrophy among arbuscular mycorrhizal fungi.</title>
        <authorList>
            <person name="Kobayashi Y."/>
        </authorList>
    </citation>
    <scope>NUCLEOTIDE SEQUENCE [LARGE SCALE GENOMIC DNA]</scope>
    <source>
        <strain evidence="3 4">HR1</strain>
    </source>
</reference>
<organism evidence="3 4">
    <name type="scientific">Rhizophagus clarus</name>
    <dbReference type="NCBI Taxonomy" id="94130"/>
    <lineage>
        <taxon>Eukaryota</taxon>
        <taxon>Fungi</taxon>
        <taxon>Fungi incertae sedis</taxon>
        <taxon>Mucoromycota</taxon>
        <taxon>Glomeromycotina</taxon>
        <taxon>Glomeromycetes</taxon>
        <taxon>Glomerales</taxon>
        <taxon>Glomeraceae</taxon>
        <taxon>Rhizophagus</taxon>
    </lineage>
</organism>
<dbReference type="PANTHER" id="PTHR46954:SF1">
    <property type="entry name" value="C2H2-TYPE DOMAIN-CONTAINING PROTEIN"/>
    <property type="match status" value="1"/>
</dbReference>
<sequence>MSRQVFLFSPKFNKKLIYKSPTNKYQEFSNAYVYSIMVKTGNGTPNRADVCHEAAQEWNKIKKKSMIEIDEIIRQYLATQFSLYDIQTMRLRHPVPREDIEDTTPPLPTIRLTEPTPEIPVNASAQKKASSEIAIAKKKLTEFEQIYNLTTDSQLRRDVYEKIVDLRDNLQSNEDKIVKLKRNAKYTQKCKEKKQKMLHENQEVTIYDKPGRPPLLFKYPDLHDHVHDSVEFGSADEKRRKEVVKVRIIENLRKNLEEKYNVYMARTTLNNYLLPRQSNSIAARAHHHPAWVAVAGVSRTETRDHPDGHYCLASVKSAKQFASVFADMSIIISQDDKAKIGLGIPAVGRTFHTLQSVQEPVCVADHDFPAGSGQKLIPSVYLIIKPNESNDELRTGKLATFVRRQWSLGTSSLTHMQDLESLTSDPQYDDALKVNGEIRPIWVLLVDGGPDENPRHLKNIKTYCQLFRKFNLDYLTVRTHAPGQSKYNPVERSMATLSGKLAGITLPIDHFGTHLNTQGKVINPELALQNFRYAGEALCDIWRRDLIFGRSVDAQYVEELVNPFENLHFEECFVLWSWIENHCNLCQYSLDIKRCTNTNCCGPPRAKEAIDFLQLNNGFLPPIAKARDGHFTNSVHLLEYYDLLKLPEYDSHCPSIDQATYSRLCCSECNKYFPTLAYMTNHKRTMHPVSRGRPKGKAKAQNSRTIDDFSLLPSQRKGPFCDEIYLREYHYAKFQTVYRSETTEQHRPTLISTIANSERTPSSILVNMCVREFIQCFQCGKMRCLYSERALSAEDKIA</sequence>
<dbReference type="EMBL" id="BEXD01003884">
    <property type="protein sequence ID" value="GBC03422.1"/>
    <property type="molecule type" value="Genomic_DNA"/>
</dbReference>
<comment type="caution">
    <text evidence="3">The sequence shown here is derived from an EMBL/GenBank/DDBJ whole genome shotgun (WGS) entry which is preliminary data.</text>
</comment>
<keyword evidence="1" id="KW-0863">Zinc-finger</keyword>
<name>A0A2Z6S447_9GLOM</name>
<evidence type="ECO:0000256" key="1">
    <source>
        <dbReference type="PROSITE-ProRule" id="PRU00042"/>
    </source>
</evidence>
<keyword evidence="1" id="KW-0862">Zinc</keyword>
<dbReference type="InterPro" id="IPR013087">
    <property type="entry name" value="Znf_C2H2_type"/>
</dbReference>
<dbReference type="PROSITE" id="PS50157">
    <property type="entry name" value="ZINC_FINGER_C2H2_2"/>
    <property type="match status" value="1"/>
</dbReference>
<keyword evidence="1" id="KW-0479">Metal-binding</keyword>
<dbReference type="PROSITE" id="PS00028">
    <property type="entry name" value="ZINC_FINGER_C2H2_1"/>
    <property type="match status" value="1"/>
</dbReference>
<protein>
    <recommendedName>
        <fullName evidence="2">C2H2-type domain-containing protein</fullName>
    </recommendedName>
</protein>